<sequence>MSDEDCPALVDRGNSSRSDYDDSSDEDSYSCGSSSAEDSIPGLAPNNRRGNASNMNENQNLYNHPPIPQAQFRSNDFGSEGDSSDGPPTNDDNRGNDDSSSDSDSSGSMPNLMNRIPESSDDSESSEDDIRPRRRIYPSDSSDDDSSYYGGMPGLQQRHNSSDSDSMPVSRLQRVRVRVREMLSRIDNPSSRREEDQQEYRRETLASHREEALMGELHQNRNPPPRLNPNFGIPILMNPHFDDSTYSASSIDSDFDVEVEPLLDYELEFRKMSIYMMIDNGFWGNVDTLIDDLKKNTMKEHDSFEVAVKTWKGREVLLETLKDVLTSERVLDNEQENEKRENDIMNFVACYEEAAEEIESLEGDSDSDDSSNIDEEELAENKILQSNKVDLSSSDGCKDIISSNKEHKPKLFELLETRHCTQMKSIGDCLANILLLQKKIAPVEQALQEPDPSPYCQMVSKVILVWIFEGNCRARITHLMEKLLQTNFEFEYKMKDEILQNLQVLESYLSQDVLQNCAALTIDEMDQQA</sequence>
<evidence type="ECO:0000313" key="3">
    <source>
        <dbReference type="Proteomes" id="UP001054902"/>
    </source>
</evidence>
<comment type="caution">
    <text evidence="2">The sequence shown here is derived from an EMBL/GenBank/DDBJ whole genome shotgun (WGS) entry which is preliminary data.</text>
</comment>
<gene>
    <name evidence="2" type="ORF">CTEN210_18084</name>
</gene>
<dbReference type="Proteomes" id="UP001054902">
    <property type="component" value="Unassembled WGS sequence"/>
</dbReference>
<organism evidence="2 3">
    <name type="scientific">Chaetoceros tenuissimus</name>
    <dbReference type="NCBI Taxonomy" id="426638"/>
    <lineage>
        <taxon>Eukaryota</taxon>
        <taxon>Sar</taxon>
        <taxon>Stramenopiles</taxon>
        <taxon>Ochrophyta</taxon>
        <taxon>Bacillariophyta</taxon>
        <taxon>Coscinodiscophyceae</taxon>
        <taxon>Chaetocerotophycidae</taxon>
        <taxon>Chaetocerotales</taxon>
        <taxon>Chaetocerotaceae</taxon>
        <taxon>Chaetoceros</taxon>
    </lineage>
</organism>
<dbReference type="AlphaFoldDB" id="A0AAD3HFZ3"/>
<feature type="compositionally biased region" description="Basic and acidic residues" evidence="1">
    <location>
        <begin position="178"/>
        <end position="203"/>
    </location>
</feature>
<feature type="region of interest" description="Disordered" evidence="1">
    <location>
        <begin position="1"/>
        <end position="203"/>
    </location>
</feature>
<proteinExistence type="predicted"/>
<keyword evidence="3" id="KW-1185">Reference proteome</keyword>
<protein>
    <submittedName>
        <fullName evidence="2">Uncharacterized protein</fullName>
    </submittedName>
</protein>
<feature type="compositionally biased region" description="Low complexity" evidence="1">
    <location>
        <begin position="29"/>
        <end position="39"/>
    </location>
</feature>
<evidence type="ECO:0000256" key="1">
    <source>
        <dbReference type="SAM" id="MobiDB-lite"/>
    </source>
</evidence>
<accession>A0AAD3HFZ3</accession>
<reference evidence="2 3" key="1">
    <citation type="journal article" date="2021" name="Sci. Rep.">
        <title>The genome of the diatom Chaetoceros tenuissimus carries an ancient integrated fragment of an extant virus.</title>
        <authorList>
            <person name="Hongo Y."/>
            <person name="Kimura K."/>
            <person name="Takaki Y."/>
            <person name="Yoshida Y."/>
            <person name="Baba S."/>
            <person name="Kobayashi G."/>
            <person name="Nagasaki K."/>
            <person name="Hano T."/>
            <person name="Tomaru Y."/>
        </authorList>
    </citation>
    <scope>NUCLEOTIDE SEQUENCE [LARGE SCALE GENOMIC DNA]</scope>
    <source>
        <strain evidence="2 3">NIES-3715</strain>
    </source>
</reference>
<feature type="compositionally biased region" description="Polar residues" evidence="1">
    <location>
        <begin position="157"/>
        <end position="167"/>
    </location>
</feature>
<evidence type="ECO:0000313" key="2">
    <source>
        <dbReference type="EMBL" id="GFH61608.1"/>
    </source>
</evidence>
<dbReference type="EMBL" id="BLLK01000074">
    <property type="protein sequence ID" value="GFH61608.1"/>
    <property type="molecule type" value="Genomic_DNA"/>
</dbReference>
<name>A0AAD3HFZ3_9STRA</name>
<feature type="compositionally biased region" description="Polar residues" evidence="1">
    <location>
        <begin position="48"/>
        <end position="62"/>
    </location>
</feature>